<protein>
    <recommendedName>
        <fullName evidence="4">K Homology domain-containing protein</fullName>
    </recommendedName>
</protein>
<feature type="domain" description="K Homology" evidence="4">
    <location>
        <begin position="226"/>
        <end position="296"/>
    </location>
</feature>
<dbReference type="InterPro" id="IPR004087">
    <property type="entry name" value="KH_dom"/>
</dbReference>
<feature type="region of interest" description="Disordered" evidence="3">
    <location>
        <begin position="152"/>
        <end position="172"/>
    </location>
</feature>
<dbReference type="EMBL" id="HBGE01012381">
    <property type="protein sequence ID" value="CAD9100917.1"/>
    <property type="molecule type" value="Transcribed_RNA"/>
</dbReference>
<gene>
    <name evidence="5" type="ORF">ACAT0790_LOCUS7330</name>
</gene>
<dbReference type="Gene3D" id="3.30.1370.10">
    <property type="entry name" value="K Homology domain, type 1"/>
    <property type="match status" value="2"/>
</dbReference>
<evidence type="ECO:0000256" key="2">
    <source>
        <dbReference type="PROSITE-ProRule" id="PRU00117"/>
    </source>
</evidence>
<organism evidence="5">
    <name type="scientific">Alexandrium catenella</name>
    <name type="common">Red tide dinoflagellate</name>
    <name type="synonym">Gonyaulax catenella</name>
    <dbReference type="NCBI Taxonomy" id="2925"/>
    <lineage>
        <taxon>Eukaryota</taxon>
        <taxon>Sar</taxon>
        <taxon>Alveolata</taxon>
        <taxon>Dinophyceae</taxon>
        <taxon>Gonyaulacales</taxon>
        <taxon>Pyrocystaceae</taxon>
        <taxon>Alexandrium</taxon>
    </lineage>
</organism>
<dbReference type="PROSITE" id="PS50084">
    <property type="entry name" value="KH_TYPE_1"/>
    <property type="match status" value="3"/>
</dbReference>
<dbReference type="GO" id="GO:0003723">
    <property type="term" value="F:RNA binding"/>
    <property type="evidence" value="ECO:0007669"/>
    <property type="project" value="UniProtKB-UniRule"/>
</dbReference>
<evidence type="ECO:0000256" key="3">
    <source>
        <dbReference type="SAM" id="MobiDB-lite"/>
    </source>
</evidence>
<accession>A0A7S1LCZ0</accession>
<proteinExistence type="predicted"/>
<dbReference type="SUPFAM" id="SSF54791">
    <property type="entry name" value="Eukaryotic type KH-domain (KH-domain type I)"/>
    <property type="match status" value="3"/>
</dbReference>
<keyword evidence="2" id="KW-0694">RNA-binding</keyword>
<evidence type="ECO:0000313" key="5">
    <source>
        <dbReference type="EMBL" id="CAD9100917.1"/>
    </source>
</evidence>
<dbReference type="Pfam" id="PF00013">
    <property type="entry name" value="KH_1"/>
    <property type="match status" value="3"/>
</dbReference>
<keyword evidence="1" id="KW-0677">Repeat</keyword>
<dbReference type="AlphaFoldDB" id="A0A7S1LCZ0"/>
<dbReference type="CDD" id="cd00105">
    <property type="entry name" value="KH-I"/>
    <property type="match status" value="3"/>
</dbReference>
<evidence type="ECO:0000256" key="1">
    <source>
        <dbReference type="ARBA" id="ARBA00022737"/>
    </source>
</evidence>
<feature type="domain" description="K Homology" evidence="4">
    <location>
        <begin position="64"/>
        <end position="134"/>
    </location>
</feature>
<dbReference type="InterPro" id="IPR004088">
    <property type="entry name" value="KH_dom_type_1"/>
</dbReference>
<dbReference type="Gene3D" id="3.30.310.210">
    <property type="match status" value="1"/>
</dbReference>
<dbReference type="PANTHER" id="PTHR10288">
    <property type="entry name" value="KH DOMAIN CONTAINING RNA BINDING PROTEIN"/>
    <property type="match status" value="1"/>
</dbReference>
<evidence type="ECO:0000259" key="4">
    <source>
        <dbReference type="SMART" id="SM00322"/>
    </source>
</evidence>
<feature type="domain" description="K Homology" evidence="4">
    <location>
        <begin position="311"/>
        <end position="381"/>
    </location>
</feature>
<sequence length="487" mass="50991">MIRDIESRSGAQIDIDQSTKDLGYSIARLRGGSMEQKKTARGLVIGEIAKVMEQSGEVLDPTFPGRREELRIDGQYIGWLKGPKGKVVQDLQIRSATRIEVDQTNPQLGYATVKIFGTVEGILQARELIAAELSKVSPEAAGSISSQLQNLEGLHPEQPPDHSMVLSSSSSSSAADPQALRAALMAMARSSSLHIPGLTDDATLLGALAGTPAGAALGIGLGNLEPQEVEQVRVPNSCVGWLKGRNGAMIREIENRSQARIDIDQSTNDLGYSLANIRGDSNQRRVGSGLVIAEIAKVMDQSGEVLDASFGGCKIEFQIDSQYVGWLKGPRGKVVQDLQLRSGTRIDVDQSNPHLGYATVKVYGSGEGVQQAKSLIAAELSKAGPRKASMVEVDSSGSPVGLGLGAGVGSSALGGLSGVQSLLRQVSGDPLGGMQGLQGLQGLQSLLTQAALPNLSHLSNLSLLAAAAGAPPLLNPAALLQQQHEGR</sequence>
<dbReference type="SMART" id="SM00322">
    <property type="entry name" value="KH"/>
    <property type="match status" value="3"/>
</dbReference>
<dbReference type="InterPro" id="IPR036612">
    <property type="entry name" value="KH_dom_type_1_sf"/>
</dbReference>
<reference evidence="5" key="1">
    <citation type="submission" date="2021-01" db="EMBL/GenBank/DDBJ databases">
        <authorList>
            <person name="Corre E."/>
            <person name="Pelletier E."/>
            <person name="Niang G."/>
            <person name="Scheremetjew M."/>
            <person name="Finn R."/>
            <person name="Kale V."/>
            <person name="Holt S."/>
            <person name="Cochrane G."/>
            <person name="Meng A."/>
            <person name="Brown T."/>
            <person name="Cohen L."/>
        </authorList>
    </citation>
    <scope>NUCLEOTIDE SEQUENCE</scope>
    <source>
        <strain evidence="5">OF101</strain>
    </source>
</reference>
<name>A0A7S1LCZ0_ALECA</name>